<evidence type="ECO:0000313" key="1">
    <source>
        <dbReference type="EMBL" id="APH05110.1"/>
    </source>
</evidence>
<gene>
    <name evidence="1" type="ORF">A9C19_10300</name>
</gene>
<name>A0A1L3MS10_9BACI</name>
<dbReference type="InterPro" id="IPR008978">
    <property type="entry name" value="HSP20-like_chaperone"/>
</dbReference>
<dbReference type="Gene3D" id="2.60.40.790">
    <property type="match status" value="1"/>
</dbReference>
<dbReference type="CDD" id="cd06464">
    <property type="entry name" value="ACD_sHsps-like"/>
    <property type="match status" value="1"/>
</dbReference>
<dbReference type="OrthoDB" id="2942082at2"/>
<evidence type="ECO:0000313" key="2">
    <source>
        <dbReference type="Proteomes" id="UP000181936"/>
    </source>
</evidence>
<organism evidence="1 2">
    <name type="scientific">Bacillus weihaiensis</name>
    <dbReference type="NCBI Taxonomy" id="1547283"/>
    <lineage>
        <taxon>Bacteria</taxon>
        <taxon>Bacillati</taxon>
        <taxon>Bacillota</taxon>
        <taxon>Bacilli</taxon>
        <taxon>Bacillales</taxon>
        <taxon>Bacillaceae</taxon>
        <taxon>Bacillus</taxon>
    </lineage>
</organism>
<dbReference type="SUPFAM" id="SSF49764">
    <property type="entry name" value="HSP20-like chaperones"/>
    <property type="match status" value="1"/>
</dbReference>
<dbReference type="RefSeq" id="WP_072579903.1">
    <property type="nucleotide sequence ID" value="NZ_CP016020.1"/>
</dbReference>
<accession>A0A1L3MS10</accession>
<evidence type="ECO:0008006" key="3">
    <source>
        <dbReference type="Google" id="ProtNLM"/>
    </source>
</evidence>
<sequence>MNIRRCSNPLNIKGIEEWMSQFFTDPFTSLLDEETFRIDLFETNQEYIIEAQVGEDVCIEHVMVCTNQERVIINLSLEESESKIREIRLPICIHNKKISANLTNGILEIIISKTHLKTEEKIIIHQE</sequence>
<dbReference type="KEGG" id="bwh:A9C19_10300"/>
<dbReference type="EMBL" id="CP016020">
    <property type="protein sequence ID" value="APH05110.1"/>
    <property type="molecule type" value="Genomic_DNA"/>
</dbReference>
<reference evidence="1 2" key="1">
    <citation type="journal article" date="2016" name="Sci. Rep.">
        <title>Complete genome sequence and transcriptomic analysis of a novel marine strain Bacillus weihaiensis reveals the mechanism of brown algae degradation.</title>
        <authorList>
            <person name="Zhu Y."/>
            <person name="Chen P."/>
            <person name="Bao Y."/>
            <person name="Men Y."/>
            <person name="Zeng Y."/>
            <person name="Yang J."/>
            <person name="Sun J."/>
            <person name="Sun Y."/>
        </authorList>
    </citation>
    <scope>NUCLEOTIDE SEQUENCE [LARGE SCALE GENOMIC DNA]</scope>
    <source>
        <strain evidence="1 2">Alg07</strain>
    </source>
</reference>
<dbReference type="AlphaFoldDB" id="A0A1L3MS10"/>
<proteinExistence type="predicted"/>
<keyword evidence="2" id="KW-1185">Reference proteome</keyword>
<dbReference type="Proteomes" id="UP000181936">
    <property type="component" value="Chromosome"/>
</dbReference>
<dbReference type="STRING" id="1547283.A9C19_10300"/>
<protein>
    <recommendedName>
        <fullName evidence="3">SHSP domain-containing protein</fullName>
    </recommendedName>
</protein>